<evidence type="ECO:0000256" key="2">
    <source>
        <dbReference type="SAM" id="SignalP"/>
    </source>
</evidence>
<dbReference type="Proteomes" id="UP000831460">
    <property type="component" value="Chromosome"/>
</dbReference>
<feature type="chain" id="PRO_5046879326" description="DUF3106 domain-containing protein" evidence="2">
    <location>
        <begin position="24"/>
        <end position="169"/>
    </location>
</feature>
<feature type="compositionally biased region" description="Basic and acidic residues" evidence="1">
    <location>
        <begin position="140"/>
        <end position="152"/>
    </location>
</feature>
<name>A0ABY4BN38_9FLAO</name>
<dbReference type="EMBL" id="CP094532">
    <property type="protein sequence ID" value="UOE40612.1"/>
    <property type="molecule type" value="Genomic_DNA"/>
</dbReference>
<feature type="region of interest" description="Disordered" evidence="1">
    <location>
        <begin position="132"/>
        <end position="169"/>
    </location>
</feature>
<feature type="signal peptide" evidence="2">
    <location>
        <begin position="1"/>
        <end position="23"/>
    </location>
</feature>
<accession>A0ABY4BN38</accession>
<organism evidence="3 4">
    <name type="scientific">Chryseobacterium suipulveris</name>
    <dbReference type="NCBI Taxonomy" id="2929800"/>
    <lineage>
        <taxon>Bacteria</taxon>
        <taxon>Pseudomonadati</taxon>
        <taxon>Bacteroidota</taxon>
        <taxon>Flavobacteriia</taxon>
        <taxon>Flavobacteriales</taxon>
        <taxon>Weeksellaceae</taxon>
        <taxon>Chryseobacterium group</taxon>
        <taxon>Chryseobacterium</taxon>
    </lineage>
</organism>
<gene>
    <name evidence="3" type="ORF">MTP09_11985</name>
</gene>
<dbReference type="RefSeq" id="WP_243548582.1">
    <property type="nucleotide sequence ID" value="NZ_CP094532.1"/>
</dbReference>
<keyword evidence="2" id="KW-0732">Signal</keyword>
<keyword evidence="4" id="KW-1185">Reference proteome</keyword>
<reference evidence="3 4" key="1">
    <citation type="submission" date="2022-03" db="EMBL/GenBank/DDBJ databases">
        <title>Chryseobacterium sp. isolated from particulate matters in swine house.</title>
        <authorList>
            <person name="Won M."/>
            <person name="Kim S.-J."/>
            <person name="Kwon S.-W."/>
        </authorList>
    </citation>
    <scope>NUCLEOTIDE SEQUENCE [LARGE SCALE GENOMIC DNA]</scope>
    <source>
        <strain evidence="3 4">SC2-2</strain>
    </source>
</reference>
<evidence type="ECO:0008006" key="5">
    <source>
        <dbReference type="Google" id="ProtNLM"/>
    </source>
</evidence>
<evidence type="ECO:0000313" key="4">
    <source>
        <dbReference type="Proteomes" id="UP000831460"/>
    </source>
</evidence>
<sequence>MKKLVTVLSLGLFTLGYSQSVYYNDYQRSIADVNWETVAANLLLSPQQKADLFALNNQYPDYNSWNTRYANNPDRWRTDRYSSIERILGQEKYTKFKNQYYKGQNPVAVYNRNKNNYKKYQNSKFQKIKVQNNQGQNKKSMKEYERRKKLGDGSHLYIKKGHKAKGHHK</sequence>
<proteinExistence type="predicted"/>
<protein>
    <recommendedName>
        <fullName evidence="5">DUF3106 domain-containing protein</fullName>
    </recommendedName>
</protein>
<feature type="compositionally biased region" description="Basic residues" evidence="1">
    <location>
        <begin position="157"/>
        <end position="169"/>
    </location>
</feature>
<evidence type="ECO:0000256" key="1">
    <source>
        <dbReference type="SAM" id="MobiDB-lite"/>
    </source>
</evidence>
<evidence type="ECO:0000313" key="3">
    <source>
        <dbReference type="EMBL" id="UOE40612.1"/>
    </source>
</evidence>